<protein>
    <submittedName>
        <fullName evidence="1">Uncharacterized protein</fullName>
    </submittedName>
</protein>
<proteinExistence type="predicted"/>
<dbReference type="EMBL" id="JBEZAM010000082">
    <property type="protein sequence ID" value="MEU7297844.1"/>
    <property type="molecule type" value="Genomic_DNA"/>
</dbReference>
<organism evidence="1 2">
    <name type="scientific">Streptomyces exfoliatus</name>
    <name type="common">Streptomyces hydrogenans</name>
    <dbReference type="NCBI Taxonomy" id="1905"/>
    <lineage>
        <taxon>Bacteria</taxon>
        <taxon>Bacillati</taxon>
        <taxon>Actinomycetota</taxon>
        <taxon>Actinomycetes</taxon>
        <taxon>Kitasatosporales</taxon>
        <taxon>Streptomycetaceae</taxon>
        <taxon>Streptomyces</taxon>
    </lineage>
</organism>
<keyword evidence="2" id="KW-1185">Reference proteome</keyword>
<evidence type="ECO:0000313" key="2">
    <source>
        <dbReference type="Proteomes" id="UP001551210"/>
    </source>
</evidence>
<gene>
    <name evidence="1" type="ORF">AB0A76_32380</name>
</gene>
<evidence type="ECO:0000313" key="1">
    <source>
        <dbReference type="EMBL" id="MEU7297844.1"/>
    </source>
</evidence>
<sequence>MDVEEIAEELYGLQPSEFTAVRDAYVAKARSAKDPAAAKAIAALRRPSRAAWAANHLARERRQEAAQFLELGEKLREAHRTLDAEQLRTASRRQHQLITALARTAAALARDAGQQVSDTVLHEIEQTLLALTAYGKRRRAELVSAQSAARYSAQWYENLP</sequence>
<comment type="caution">
    <text evidence="1">The sequence shown here is derived from an EMBL/GenBank/DDBJ whole genome shotgun (WGS) entry which is preliminary data.</text>
</comment>
<reference evidence="1 2" key="1">
    <citation type="submission" date="2024-06" db="EMBL/GenBank/DDBJ databases">
        <title>The Natural Products Discovery Center: Release of the First 8490 Sequenced Strains for Exploring Actinobacteria Biosynthetic Diversity.</title>
        <authorList>
            <person name="Kalkreuter E."/>
            <person name="Kautsar S.A."/>
            <person name="Yang D."/>
            <person name="Bader C.D."/>
            <person name="Teijaro C.N."/>
            <person name="Fluegel L."/>
            <person name="Davis C.M."/>
            <person name="Simpson J.R."/>
            <person name="Lauterbach L."/>
            <person name="Steele A.D."/>
            <person name="Gui C."/>
            <person name="Meng S."/>
            <person name="Li G."/>
            <person name="Viehrig K."/>
            <person name="Ye F."/>
            <person name="Su P."/>
            <person name="Kiefer A.F."/>
            <person name="Nichols A."/>
            <person name="Cepeda A.J."/>
            <person name="Yan W."/>
            <person name="Fan B."/>
            <person name="Jiang Y."/>
            <person name="Adhikari A."/>
            <person name="Zheng C.-J."/>
            <person name="Schuster L."/>
            <person name="Cowan T.M."/>
            <person name="Smanski M.J."/>
            <person name="Chevrette M.G."/>
            <person name="De Carvalho L.P.S."/>
            <person name="Shen B."/>
        </authorList>
    </citation>
    <scope>NUCLEOTIDE SEQUENCE [LARGE SCALE GENOMIC DNA]</scope>
    <source>
        <strain evidence="1 2">NPDC045705</strain>
    </source>
</reference>
<name>A0ABV3D5V6_STREX</name>
<accession>A0ABV3D5V6</accession>
<feature type="non-terminal residue" evidence="1">
    <location>
        <position position="160"/>
    </location>
</feature>
<dbReference type="Proteomes" id="UP001551210">
    <property type="component" value="Unassembled WGS sequence"/>
</dbReference>